<dbReference type="Proteomes" id="UP000635477">
    <property type="component" value="Unassembled WGS sequence"/>
</dbReference>
<protein>
    <recommendedName>
        <fullName evidence="3">Alpha/beta hydrolase</fullName>
    </recommendedName>
</protein>
<sequence>MDRAFRTAALDKGTSIAYTDDTQPDGQQKGFREAIGMISSPGTVMVADIAELLDYLTYPPIKEPVHVFGHDIGGMIAYSFASRYAERTASVVRDECPLPGTTAHKDAWKKQGMHFHFWFHSVRDLPDALVAG</sequence>
<organism evidence="1 2">
    <name type="scientific">Fusarium zealandicum</name>
    <dbReference type="NCBI Taxonomy" id="1053134"/>
    <lineage>
        <taxon>Eukaryota</taxon>
        <taxon>Fungi</taxon>
        <taxon>Dikarya</taxon>
        <taxon>Ascomycota</taxon>
        <taxon>Pezizomycotina</taxon>
        <taxon>Sordariomycetes</taxon>
        <taxon>Hypocreomycetidae</taxon>
        <taxon>Hypocreales</taxon>
        <taxon>Nectriaceae</taxon>
        <taxon>Fusarium</taxon>
        <taxon>Fusarium staphyleae species complex</taxon>
    </lineage>
</organism>
<evidence type="ECO:0000313" key="1">
    <source>
        <dbReference type="EMBL" id="KAF4980701.1"/>
    </source>
</evidence>
<name>A0A8H4UNY3_9HYPO</name>
<evidence type="ECO:0000313" key="2">
    <source>
        <dbReference type="Proteomes" id="UP000635477"/>
    </source>
</evidence>
<keyword evidence="2" id="KW-1185">Reference proteome</keyword>
<comment type="caution">
    <text evidence="1">The sequence shown here is derived from an EMBL/GenBank/DDBJ whole genome shotgun (WGS) entry which is preliminary data.</text>
</comment>
<reference evidence="1" key="2">
    <citation type="submission" date="2020-05" db="EMBL/GenBank/DDBJ databases">
        <authorList>
            <person name="Kim H.-S."/>
            <person name="Proctor R.H."/>
            <person name="Brown D.W."/>
        </authorList>
    </citation>
    <scope>NUCLEOTIDE SEQUENCE</scope>
    <source>
        <strain evidence="1">NRRL 22465</strain>
    </source>
</reference>
<proteinExistence type="predicted"/>
<dbReference type="EMBL" id="JABEYC010000213">
    <property type="protein sequence ID" value="KAF4980701.1"/>
    <property type="molecule type" value="Genomic_DNA"/>
</dbReference>
<dbReference type="AlphaFoldDB" id="A0A8H4UNY3"/>
<dbReference type="Gene3D" id="3.40.50.1820">
    <property type="entry name" value="alpha/beta hydrolase"/>
    <property type="match status" value="1"/>
</dbReference>
<dbReference type="InterPro" id="IPR029058">
    <property type="entry name" value="AB_hydrolase_fold"/>
</dbReference>
<reference evidence="1" key="1">
    <citation type="journal article" date="2020" name="BMC Genomics">
        <title>Correction to: Identification and distribution of gene clusters required for synthesis of sphingolipid metabolism inhibitors in diverse species of the filamentous fungus Fusarium.</title>
        <authorList>
            <person name="Kim H.S."/>
            <person name="Lohmar J.M."/>
            <person name="Busman M."/>
            <person name="Brown D.W."/>
            <person name="Naumann T.A."/>
            <person name="Divon H.H."/>
            <person name="Lysoe E."/>
            <person name="Uhlig S."/>
            <person name="Proctor R.H."/>
        </authorList>
    </citation>
    <scope>NUCLEOTIDE SEQUENCE</scope>
    <source>
        <strain evidence="1">NRRL 22465</strain>
    </source>
</reference>
<accession>A0A8H4UNY3</accession>
<dbReference type="SUPFAM" id="SSF53474">
    <property type="entry name" value="alpha/beta-Hydrolases"/>
    <property type="match status" value="1"/>
</dbReference>
<dbReference type="OrthoDB" id="408373at2759"/>
<evidence type="ECO:0008006" key="3">
    <source>
        <dbReference type="Google" id="ProtNLM"/>
    </source>
</evidence>
<gene>
    <name evidence="1" type="ORF">FZEAL_3369</name>
</gene>